<dbReference type="PROSITE" id="PS00080">
    <property type="entry name" value="MULTICOPPER_OXIDASE2"/>
    <property type="match status" value="1"/>
</dbReference>
<feature type="domain" description="Plastocyanin-like" evidence="5">
    <location>
        <begin position="172"/>
        <end position="347"/>
    </location>
</feature>
<dbReference type="PROSITE" id="PS51318">
    <property type="entry name" value="TAT"/>
    <property type="match status" value="1"/>
</dbReference>
<dbReference type="InterPro" id="IPR034282">
    <property type="entry name" value="CuRO_2_CopA"/>
</dbReference>
<organism evidence="8 9">
    <name type="scientific">Pseudomonas capsici</name>
    <dbReference type="NCBI Taxonomy" id="2810614"/>
    <lineage>
        <taxon>Bacteria</taxon>
        <taxon>Pseudomonadati</taxon>
        <taxon>Pseudomonadota</taxon>
        <taxon>Gammaproteobacteria</taxon>
        <taxon>Pseudomonadales</taxon>
        <taxon>Pseudomonadaceae</taxon>
        <taxon>Pseudomonas</taxon>
    </lineage>
</organism>
<name>A0ABT3C4C1_9PSED</name>
<protein>
    <submittedName>
        <fullName evidence="8">Copper resistance system multicopper oxidase</fullName>
    </submittedName>
</protein>
<feature type="domain" description="Plastocyanin-like" evidence="6">
    <location>
        <begin position="540"/>
        <end position="657"/>
    </location>
</feature>
<evidence type="ECO:0000259" key="5">
    <source>
        <dbReference type="Pfam" id="PF00394"/>
    </source>
</evidence>
<evidence type="ECO:0000256" key="2">
    <source>
        <dbReference type="ARBA" id="ARBA00022729"/>
    </source>
</evidence>
<dbReference type="NCBIfam" id="TIGR01480">
    <property type="entry name" value="copper_res_A"/>
    <property type="match status" value="1"/>
</dbReference>
<dbReference type="PANTHER" id="PTHR11709:SF394">
    <property type="entry name" value="FI03373P-RELATED"/>
    <property type="match status" value="1"/>
</dbReference>
<gene>
    <name evidence="8" type="ORF">OH718_25375</name>
</gene>
<dbReference type="RefSeq" id="WP_263943513.1">
    <property type="nucleotide sequence ID" value="NZ_JAOXMH010000032.1"/>
</dbReference>
<evidence type="ECO:0000313" key="8">
    <source>
        <dbReference type="EMBL" id="MCV4379936.1"/>
    </source>
</evidence>
<evidence type="ECO:0000256" key="4">
    <source>
        <dbReference type="ARBA" id="ARBA00023008"/>
    </source>
</evidence>
<dbReference type="InterPro" id="IPR033138">
    <property type="entry name" value="Cu_oxidase_CS"/>
</dbReference>
<dbReference type="Pfam" id="PF07732">
    <property type="entry name" value="Cu-oxidase_3"/>
    <property type="match status" value="1"/>
</dbReference>
<dbReference type="PROSITE" id="PS00079">
    <property type="entry name" value="MULTICOPPER_OXIDASE1"/>
    <property type="match status" value="1"/>
</dbReference>
<dbReference type="NCBIfam" id="TIGR01409">
    <property type="entry name" value="TAT_signal_seq"/>
    <property type="match status" value="1"/>
</dbReference>
<dbReference type="CDD" id="cd13896">
    <property type="entry name" value="CuRO_3_CopA"/>
    <property type="match status" value="1"/>
</dbReference>
<dbReference type="InterPro" id="IPR001117">
    <property type="entry name" value="Cu-oxidase_2nd"/>
</dbReference>
<comment type="caution">
    <text evidence="8">The sequence shown here is derived from an EMBL/GenBank/DDBJ whole genome shotgun (WGS) entry which is preliminary data.</text>
</comment>
<dbReference type="InterPro" id="IPR011706">
    <property type="entry name" value="Cu-oxidase_C"/>
</dbReference>
<dbReference type="InterPro" id="IPR011707">
    <property type="entry name" value="Cu-oxidase-like_N"/>
</dbReference>
<proteinExistence type="predicted"/>
<evidence type="ECO:0000259" key="6">
    <source>
        <dbReference type="Pfam" id="PF07731"/>
    </source>
</evidence>
<keyword evidence="9" id="KW-1185">Reference proteome</keyword>
<dbReference type="EMBL" id="JAOXML010000039">
    <property type="protein sequence ID" value="MCV4379936.1"/>
    <property type="molecule type" value="Genomic_DNA"/>
</dbReference>
<keyword evidence="4" id="KW-0186">Copper</keyword>
<dbReference type="InterPro" id="IPR006376">
    <property type="entry name" value="Cu-R_CopA"/>
</dbReference>
<dbReference type="InterPro" id="IPR002355">
    <property type="entry name" value="Cu_oxidase_Cu_BS"/>
</dbReference>
<keyword evidence="1" id="KW-0479">Metal-binding</keyword>
<evidence type="ECO:0000256" key="3">
    <source>
        <dbReference type="ARBA" id="ARBA00023002"/>
    </source>
</evidence>
<keyword evidence="3" id="KW-0560">Oxidoreductase</keyword>
<accession>A0ABT3C4C1</accession>
<reference evidence="8 9" key="1">
    <citation type="submission" date="2022-10" db="EMBL/GenBank/DDBJ databases">
        <title>Characterization of Pseudomonas capsici strains from pepper and tomato in Georgia.</title>
        <authorList>
            <person name="Zhao M."/>
            <person name="Dutta B."/>
        </authorList>
    </citation>
    <scope>NUCLEOTIDE SEQUENCE [LARGE SCALE GENOMIC DNA]</scope>
    <source>
        <strain evidence="8 9">Pc20-5</strain>
    </source>
</reference>
<dbReference type="InterPro" id="IPR019546">
    <property type="entry name" value="TAT_signal_bac_arc"/>
</dbReference>
<dbReference type="InterPro" id="IPR008972">
    <property type="entry name" value="Cupredoxin"/>
</dbReference>
<sequence length="658" mass="72768">MHSKTSRRTFVKGLAAGGILGGLGLWRTPVWAVTSPGLPSVLTGNEFDLFIGETPVNITGSPRTAMTINGSLPGPLLRWREGETVTLRVKNRLEQDTSIHWHGIILPANMDGVPGLSFHGIAPDGMYEYKFKVHQNGTYWYHSHSGLQEQAGVYGPIVIDSKEPEPFQYNRDYVVMLTDWTDEDPGRVMAKLKKQSDYYNHHKRTVGDFIDDVSKQGWSAAVADRKMWAEMKMNPTDLADVSGDTYTYLMNGQAPNGNWTGIFKPGEKLRLRFINGSAMSYFDVRIPGLKMTVVAADGQYVQPVSVDEFRIAVAETYDVIVEPATEEAYTIFAQSMDRTGYARGTLAVREGLKAPVPAIDPRPLLTMDDMGMGGMAGMDHGSMAGMGGGDMKPGDMSGMAGMDHSKMQGMDEGGMTGMTGMDSGDMTNMAGMYHSKMAGMDKGDMSNMAGMDHSKMAGMDKGDMPNMAGMDHSQMGGMGGMGGEMQSHPASETNNPLVDMQAMNPTPKLNDPGIGLRNNGRRVLTYSDLKSTFQDPDGREPNRTIELHLTGHMEKFSWSFNGIKFSDAEPLRLKYGERLRITLVNDTMMTHPIHLHGMWSDLEDENGKFMVRKHTIDMPPGTKRSYRVTADALGRWAYHCHLLFHMEMGMFREVRVDE</sequence>
<dbReference type="InterPro" id="IPR034284">
    <property type="entry name" value="CuRO_1_CopA"/>
</dbReference>
<dbReference type="SUPFAM" id="SSF49503">
    <property type="entry name" value="Cupredoxins"/>
    <property type="match status" value="3"/>
</dbReference>
<feature type="domain" description="Plastocyanin-like" evidence="7">
    <location>
        <begin position="53"/>
        <end position="163"/>
    </location>
</feature>
<keyword evidence="2" id="KW-0732">Signal</keyword>
<dbReference type="InterPro" id="IPR006311">
    <property type="entry name" value="TAT_signal"/>
</dbReference>
<dbReference type="Proteomes" id="UP001207294">
    <property type="component" value="Unassembled WGS sequence"/>
</dbReference>
<dbReference type="PANTHER" id="PTHR11709">
    <property type="entry name" value="MULTI-COPPER OXIDASE"/>
    <property type="match status" value="1"/>
</dbReference>
<dbReference type="Pfam" id="PF00394">
    <property type="entry name" value="Cu-oxidase"/>
    <property type="match status" value="1"/>
</dbReference>
<evidence type="ECO:0000256" key="1">
    <source>
        <dbReference type="ARBA" id="ARBA00022723"/>
    </source>
</evidence>
<evidence type="ECO:0000259" key="7">
    <source>
        <dbReference type="Pfam" id="PF07732"/>
    </source>
</evidence>
<dbReference type="CDD" id="cd13848">
    <property type="entry name" value="CuRO_1_CopA"/>
    <property type="match status" value="1"/>
</dbReference>
<dbReference type="InterPro" id="IPR045087">
    <property type="entry name" value="Cu-oxidase_fam"/>
</dbReference>
<evidence type="ECO:0000313" key="9">
    <source>
        <dbReference type="Proteomes" id="UP001207294"/>
    </source>
</evidence>
<dbReference type="InterPro" id="IPR034279">
    <property type="entry name" value="CuRO_3_CopA"/>
</dbReference>
<dbReference type="Gene3D" id="2.60.40.420">
    <property type="entry name" value="Cupredoxins - blue copper proteins"/>
    <property type="match status" value="3"/>
</dbReference>
<dbReference type="Pfam" id="PF07731">
    <property type="entry name" value="Cu-oxidase_2"/>
    <property type="match status" value="1"/>
</dbReference>
<dbReference type="CDD" id="cd13874">
    <property type="entry name" value="CuRO_2_CopA"/>
    <property type="match status" value="1"/>
</dbReference>